<feature type="signal peptide" evidence="1">
    <location>
        <begin position="1"/>
        <end position="18"/>
    </location>
</feature>
<keyword evidence="1" id="KW-0732">Signal</keyword>
<dbReference type="Proteomes" id="UP001152321">
    <property type="component" value="Unassembled WGS sequence"/>
</dbReference>
<keyword evidence="3" id="KW-1185">Reference proteome</keyword>
<dbReference type="EMBL" id="JANRMI010000003">
    <property type="protein sequence ID" value="MDG0817030.1"/>
    <property type="molecule type" value="Genomic_DNA"/>
</dbReference>
<protein>
    <submittedName>
        <fullName evidence="2">Uncharacterized protein</fullName>
    </submittedName>
</protein>
<evidence type="ECO:0000256" key="1">
    <source>
        <dbReference type="SAM" id="SignalP"/>
    </source>
</evidence>
<dbReference type="RefSeq" id="WP_277578506.1">
    <property type="nucleotide sequence ID" value="NZ_JANRMI010000003.1"/>
</dbReference>
<accession>A0ABT6DJJ0</accession>
<reference evidence="2" key="1">
    <citation type="submission" date="2022-08" db="EMBL/GenBank/DDBJ databases">
        <title>Novel Bdellovibrio Species Isolated from Svalbard: Designation Bdellovibrio svalbardensis.</title>
        <authorList>
            <person name="Mitchell R.J."/>
            <person name="Choi S.Y."/>
        </authorList>
    </citation>
    <scope>NUCLEOTIDE SEQUENCE</scope>
    <source>
        <strain evidence="2">PAP01</strain>
    </source>
</reference>
<evidence type="ECO:0000313" key="2">
    <source>
        <dbReference type="EMBL" id="MDG0817030.1"/>
    </source>
</evidence>
<sequence>MKHLVICSLILFSSFAQASNVECTLSISSQPIELFERKVGDVTILTAQEIGYTFTASYSYEKDLVQMTIEDQAGHAVTSSQKISSLTSRGIKQNAVSKYRDVAVFSCILAP</sequence>
<evidence type="ECO:0000313" key="3">
    <source>
        <dbReference type="Proteomes" id="UP001152321"/>
    </source>
</evidence>
<feature type="chain" id="PRO_5045054163" evidence="1">
    <location>
        <begin position="19"/>
        <end position="111"/>
    </location>
</feature>
<organism evidence="2 3">
    <name type="scientific">Bdellovibrio svalbardensis</name>
    <dbReference type="NCBI Taxonomy" id="2972972"/>
    <lineage>
        <taxon>Bacteria</taxon>
        <taxon>Pseudomonadati</taxon>
        <taxon>Bdellovibrionota</taxon>
        <taxon>Bdellovibrionia</taxon>
        <taxon>Bdellovibrionales</taxon>
        <taxon>Pseudobdellovibrionaceae</taxon>
        <taxon>Bdellovibrio</taxon>
    </lineage>
</organism>
<name>A0ABT6DJJ0_9BACT</name>
<gene>
    <name evidence="2" type="ORF">NWE73_11680</name>
</gene>
<proteinExistence type="predicted"/>
<comment type="caution">
    <text evidence="2">The sequence shown here is derived from an EMBL/GenBank/DDBJ whole genome shotgun (WGS) entry which is preliminary data.</text>
</comment>